<gene>
    <name evidence="2" type="ORF">UFOPK1788_00144</name>
</gene>
<evidence type="ECO:0000256" key="1">
    <source>
        <dbReference type="SAM" id="Phobius"/>
    </source>
</evidence>
<sequence>MRQRLERGSGTLTTVAGLGVVIGVKLGALVGVDAILRMTLALRVAEGEAVQLATLLSEGVENPCDRASPFVDECDRSGESVRVVVNLDGVKAASTAGPR</sequence>
<keyword evidence="1" id="KW-0812">Transmembrane</keyword>
<dbReference type="EMBL" id="CAEZUE010000008">
    <property type="protein sequence ID" value="CAB4584866.1"/>
    <property type="molecule type" value="Genomic_DNA"/>
</dbReference>
<name>A0A6J6F8D8_9ZZZZ</name>
<reference evidence="2" key="1">
    <citation type="submission" date="2020-05" db="EMBL/GenBank/DDBJ databases">
        <authorList>
            <person name="Chiriac C."/>
            <person name="Salcher M."/>
            <person name="Ghai R."/>
            <person name="Kavagutti S V."/>
        </authorList>
    </citation>
    <scope>NUCLEOTIDE SEQUENCE</scope>
</reference>
<accession>A0A6J6F8D8</accession>
<organism evidence="2">
    <name type="scientific">freshwater metagenome</name>
    <dbReference type="NCBI Taxonomy" id="449393"/>
    <lineage>
        <taxon>unclassified sequences</taxon>
        <taxon>metagenomes</taxon>
        <taxon>ecological metagenomes</taxon>
    </lineage>
</organism>
<protein>
    <submittedName>
        <fullName evidence="2">Unannotated protein</fullName>
    </submittedName>
</protein>
<dbReference type="AlphaFoldDB" id="A0A6J6F8D8"/>
<feature type="transmembrane region" description="Helical" evidence="1">
    <location>
        <begin position="12"/>
        <end position="36"/>
    </location>
</feature>
<evidence type="ECO:0000313" key="2">
    <source>
        <dbReference type="EMBL" id="CAB4584866.1"/>
    </source>
</evidence>
<keyword evidence="1" id="KW-0472">Membrane</keyword>
<keyword evidence="1" id="KW-1133">Transmembrane helix</keyword>
<proteinExistence type="predicted"/>